<dbReference type="EMBL" id="FR854363">
    <property type="protein sequence ID" value="CCC03732.1"/>
    <property type="molecule type" value="Genomic_DNA"/>
</dbReference>
<dbReference type="InterPro" id="IPR029479">
    <property type="entry name" value="Nitroreductase"/>
</dbReference>
<dbReference type="FunFam" id="3.40.109.10:FF:000001">
    <property type="entry name" value="Nitroreductase family"/>
    <property type="match status" value="1"/>
</dbReference>
<dbReference type="GO" id="GO:0005737">
    <property type="term" value="C:cytoplasm"/>
    <property type="evidence" value="ECO:0007669"/>
    <property type="project" value="UniProtKB-SubCell"/>
</dbReference>
<accession>F8KDR0</accession>
<dbReference type="AlphaFoldDB" id="F8KDR0"/>
<gene>
    <name evidence="5" type="ORF">LRATCC53608_0980</name>
</gene>
<dbReference type="GO" id="GO:0016491">
    <property type="term" value="F:oxidoreductase activity"/>
    <property type="evidence" value="ECO:0007669"/>
    <property type="project" value="UniProtKB-KW"/>
</dbReference>
<sequence>MIIMNSQFNSLSANRRSIYALGNNLSQTPKEIFDLVKQTVKNSPTAFNSQTVRAVVLFGKSSDKVWEIVEDALRKIAKSPDAFEQTKAKIDRFKAGYGTILYFTDTTIVHQLENDYPSYAANFANWAEQGLGGAQQAVWTALAEQGIGASLQHYNPLIDDAIHQAFNLPADWQLRAEMPFGSIEAPAGEKTHLDDEEMFKLIK</sequence>
<protein>
    <recommendedName>
        <fullName evidence="4">Nitroreductase domain-containing protein</fullName>
    </recommendedName>
</protein>
<dbReference type="SUPFAM" id="SSF55469">
    <property type="entry name" value="FMN-dependent nitroreductase-like"/>
    <property type="match status" value="1"/>
</dbReference>
<reference evidence="5" key="2">
    <citation type="submission" date="2011-05" db="EMBL/GenBank/DDBJ databases">
        <authorList>
            <person name="Davey R."/>
        </authorList>
    </citation>
    <scope>NUCLEOTIDE SEQUENCE</scope>
    <source>
        <strain evidence="5">ATCC 53608</strain>
    </source>
</reference>
<dbReference type="InterPro" id="IPR000415">
    <property type="entry name" value="Nitroreductase-like"/>
</dbReference>
<dbReference type="PANTHER" id="PTHR43035:SF1">
    <property type="entry name" value="FATTY ACID REPRESSION MUTANT PROTEIN 2-RELATED"/>
    <property type="match status" value="1"/>
</dbReference>
<feature type="domain" description="Nitroreductase" evidence="4">
    <location>
        <begin position="14"/>
        <end position="181"/>
    </location>
</feature>
<organism evidence="5">
    <name type="scientific">Limosilactobacillus reuteri subsp. suis (strain ATCC 53608 / LMG 31752 / 1063)</name>
    <name type="common">Lactobacillus reuteri</name>
    <dbReference type="NCBI Taxonomy" id="927703"/>
    <lineage>
        <taxon>Bacteria</taxon>
        <taxon>Bacillati</taxon>
        <taxon>Bacillota</taxon>
        <taxon>Bacilli</taxon>
        <taxon>Lactobacillales</taxon>
        <taxon>Lactobacillaceae</taxon>
        <taxon>Limosilactobacillus</taxon>
    </lineage>
</organism>
<comment type="subcellular location">
    <subcellularLocation>
        <location evidence="1">Cytoplasm</location>
    </subcellularLocation>
</comment>
<keyword evidence="3" id="KW-0560">Oxidoreductase</keyword>
<evidence type="ECO:0000256" key="1">
    <source>
        <dbReference type="ARBA" id="ARBA00004496"/>
    </source>
</evidence>
<keyword evidence="2" id="KW-0963">Cytoplasm</keyword>
<evidence type="ECO:0000313" key="5">
    <source>
        <dbReference type="EMBL" id="CCC03732.1"/>
    </source>
</evidence>
<evidence type="ECO:0000259" key="4">
    <source>
        <dbReference type="Pfam" id="PF00881"/>
    </source>
</evidence>
<dbReference type="HOGENOM" id="CLU_073125_1_0_9"/>
<dbReference type="CDD" id="cd02140">
    <property type="entry name" value="Frm2-like"/>
    <property type="match status" value="1"/>
</dbReference>
<dbReference type="InterPro" id="IPR033877">
    <property type="entry name" value="Frm2/Hbn1"/>
</dbReference>
<reference evidence="5" key="1">
    <citation type="journal article" date="2011" name="J. Bacteriol.">
        <title>Genome sequence of the vertebrate gut symbiont Lactobacillus reuteri ATCC 53608.</title>
        <authorList>
            <person name="Heavens D."/>
            <person name="Tailford L.E."/>
            <person name="Crossman L."/>
            <person name="Jeffers F."/>
            <person name="Mackenzie D.A."/>
            <person name="Caccamo M."/>
            <person name="Juge N."/>
        </authorList>
    </citation>
    <scope>NUCLEOTIDE SEQUENCE [LARGE SCALE GENOMIC DNA]</scope>
    <source>
        <strain evidence="5">ATCC 53608</strain>
    </source>
</reference>
<name>F8KDR0_LIMR5</name>
<evidence type="ECO:0000256" key="3">
    <source>
        <dbReference type="ARBA" id="ARBA00023002"/>
    </source>
</evidence>
<dbReference type="GO" id="GO:0034599">
    <property type="term" value="P:cellular response to oxidative stress"/>
    <property type="evidence" value="ECO:0007669"/>
    <property type="project" value="InterPro"/>
</dbReference>
<proteinExistence type="predicted"/>
<dbReference type="Gene3D" id="3.40.109.10">
    <property type="entry name" value="NADH Oxidase"/>
    <property type="match status" value="1"/>
</dbReference>
<evidence type="ECO:0000256" key="2">
    <source>
        <dbReference type="ARBA" id="ARBA00022490"/>
    </source>
</evidence>
<dbReference type="PANTHER" id="PTHR43035">
    <property type="entry name" value="FATTY ACID REPRESSION MUTANT PROTEIN 2-RELATED"/>
    <property type="match status" value="1"/>
</dbReference>
<dbReference type="Pfam" id="PF00881">
    <property type="entry name" value="Nitroreductase"/>
    <property type="match status" value="1"/>
</dbReference>